<dbReference type="InterPro" id="IPR050148">
    <property type="entry name" value="Terpene_synthase-like"/>
</dbReference>
<dbReference type="Pfam" id="PF01397">
    <property type="entry name" value="Terpene_synth"/>
    <property type="match status" value="1"/>
</dbReference>
<organism evidence="3 4">
    <name type="scientific">Digitaria exilis</name>
    <dbReference type="NCBI Taxonomy" id="1010633"/>
    <lineage>
        <taxon>Eukaryota</taxon>
        <taxon>Viridiplantae</taxon>
        <taxon>Streptophyta</taxon>
        <taxon>Embryophyta</taxon>
        <taxon>Tracheophyta</taxon>
        <taxon>Spermatophyta</taxon>
        <taxon>Magnoliopsida</taxon>
        <taxon>Liliopsida</taxon>
        <taxon>Poales</taxon>
        <taxon>Poaceae</taxon>
        <taxon>PACMAD clade</taxon>
        <taxon>Panicoideae</taxon>
        <taxon>Panicodae</taxon>
        <taxon>Paniceae</taxon>
        <taxon>Anthephorinae</taxon>
        <taxon>Digitaria</taxon>
    </lineage>
</organism>
<dbReference type="AlphaFoldDB" id="A0A835FMB5"/>
<evidence type="ECO:0000256" key="1">
    <source>
        <dbReference type="SAM" id="Phobius"/>
    </source>
</evidence>
<reference evidence="3" key="1">
    <citation type="submission" date="2020-07" db="EMBL/GenBank/DDBJ databases">
        <title>Genome sequence and genetic diversity analysis of an under-domesticated orphan crop, white fonio (Digitaria exilis).</title>
        <authorList>
            <person name="Bennetzen J.L."/>
            <person name="Chen S."/>
            <person name="Ma X."/>
            <person name="Wang X."/>
            <person name="Yssel A.E.J."/>
            <person name="Chaluvadi S.R."/>
            <person name="Johnson M."/>
            <person name="Gangashetty P."/>
            <person name="Hamidou F."/>
            <person name="Sanogo M.D."/>
            <person name="Zwaenepoel A."/>
            <person name="Wallace J."/>
            <person name="Van De Peer Y."/>
            <person name="Van Deynze A."/>
        </authorList>
    </citation>
    <scope>NUCLEOTIDE SEQUENCE</scope>
    <source>
        <tissue evidence="3">Leaves</tissue>
    </source>
</reference>
<accession>A0A835FMB5</accession>
<dbReference type="SUPFAM" id="SSF48239">
    <property type="entry name" value="Terpenoid cyclases/Protein prenyltransferases"/>
    <property type="match status" value="1"/>
</dbReference>
<feature type="transmembrane region" description="Helical" evidence="1">
    <location>
        <begin position="48"/>
        <end position="76"/>
    </location>
</feature>
<sequence>MIQECISKKENLFEVMKTVDVLERLGVGYHFEEDIASFLDVLNRNPSVAHDLIMCLAASISGIILFSDCITIIIYMQKFSKISWMRMGISRTNVDALLSLYEAAHLRKCDEDILKRAIVFTTNSLSSLANGGDHLPKPIRDKVLHALASPSHRRIKRLEARNFISIYEDDKETNEDILELAKLGLSHPSADAP</sequence>
<dbReference type="EMBL" id="JACEFO010000575">
    <property type="protein sequence ID" value="KAF8765304.1"/>
    <property type="molecule type" value="Genomic_DNA"/>
</dbReference>
<evidence type="ECO:0000259" key="2">
    <source>
        <dbReference type="Pfam" id="PF01397"/>
    </source>
</evidence>
<keyword evidence="1" id="KW-0472">Membrane</keyword>
<dbReference type="GO" id="GO:0010333">
    <property type="term" value="F:terpene synthase activity"/>
    <property type="evidence" value="ECO:0007669"/>
    <property type="project" value="InterPro"/>
</dbReference>
<dbReference type="PANTHER" id="PTHR31225:SF216">
    <property type="entry name" value="TERPENE SYNTHASE"/>
    <property type="match status" value="1"/>
</dbReference>
<name>A0A835FMB5_9POAL</name>
<dbReference type="InterPro" id="IPR036965">
    <property type="entry name" value="Terpene_synth_N_sf"/>
</dbReference>
<dbReference type="Gene3D" id="1.50.10.130">
    <property type="entry name" value="Terpene synthase, N-terminal domain"/>
    <property type="match status" value="2"/>
</dbReference>
<keyword evidence="4" id="KW-1185">Reference proteome</keyword>
<gene>
    <name evidence="3" type="ORF">HU200_008677</name>
</gene>
<dbReference type="InterPro" id="IPR001906">
    <property type="entry name" value="Terpene_synth_N"/>
</dbReference>
<keyword evidence="1" id="KW-1133">Transmembrane helix</keyword>
<comment type="caution">
    <text evidence="3">The sequence shown here is derived from an EMBL/GenBank/DDBJ whole genome shotgun (WGS) entry which is preliminary data.</text>
</comment>
<proteinExistence type="predicted"/>
<dbReference type="PANTHER" id="PTHR31225">
    <property type="entry name" value="OS04G0344100 PROTEIN-RELATED"/>
    <property type="match status" value="1"/>
</dbReference>
<dbReference type="GO" id="GO:0016114">
    <property type="term" value="P:terpenoid biosynthetic process"/>
    <property type="evidence" value="ECO:0007669"/>
    <property type="project" value="InterPro"/>
</dbReference>
<dbReference type="Proteomes" id="UP000636709">
    <property type="component" value="Unassembled WGS sequence"/>
</dbReference>
<evidence type="ECO:0000313" key="3">
    <source>
        <dbReference type="EMBL" id="KAF8765304.1"/>
    </source>
</evidence>
<keyword evidence="1" id="KW-0812">Transmembrane</keyword>
<dbReference type="OrthoDB" id="1877784at2759"/>
<evidence type="ECO:0000313" key="4">
    <source>
        <dbReference type="Proteomes" id="UP000636709"/>
    </source>
</evidence>
<dbReference type="InterPro" id="IPR008930">
    <property type="entry name" value="Terpenoid_cyclase/PrenylTrfase"/>
</dbReference>
<feature type="domain" description="Terpene synthase N-terminal" evidence="2">
    <location>
        <begin position="92"/>
        <end position="147"/>
    </location>
</feature>
<protein>
    <recommendedName>
        <fullName evidence="2">Terpene synthase N-terminal domain-containing protein</fullName>
    </recommendedName>
</protein>